<dbReference type="KEGG" id="vg:11459699"/>
<dbReference type="EMBL" id="JF923796">
    <property type="protein sequence ID" value="AET09798.1"/>
    <property type="molecule type" value="Genomic_DNA"/>
</dbReference>
<reference evidence="1 2" key="1">
    <citation type="journal article" date="2011" name="Appl. Environ. Microbiol.">
        <title>Genome sequence and characterization of the related Gordonia phages GTE5 and GRU1 and their use as potential biocontrol agents.</title>
        <authorList>
            <person name="Petrovski S."/>
            <person name="Tillett D."/>
            <person name="Seviour R.J."/>
        </authorList>
    </citation>
    <scope>NUCLEOTIDE SEQUENCE [LARGE SCALE GENOMIC DNA]</scope>
</reference>
<keyword evidence="2" id="KW-1185">Reference proteome</keyword>
<dbReference type="Proteomes" id="UP000007318">
    <property type="component" value="Segment"/>
</dbReference>
<sequence>MTIVNRVPTLRKHRPEDRCAHTQLSKSGRSIIRCTLLKGHRPRGRYGHYFTPHTEFGPGGTASFRGKIYFAPKDLYRGPM</sequence>
<proteinExistence type="predicted"/>
<protein>
    <submittedName>
        <fullName evidence="1">Uncharacterized protein</fullName>
    </submittedName>
</protein>
<dbReference type="RefSeq" id="YP_004935780.1">
    <property type="nucleotide sequence ID" value="NC_016434.1"/>
</dbReference>
<dbReference type="GeneID" id="11459699"/>
<evidence type="ECO:0000313" key="1">
    <source>
        <dbReference type="EMBL" id="AET09798.1"/>
    </source>
</evidence>
<accession>G8EJR6</accession>
<organism evidence="1 2">
    <name type="scientific">Gordonia phage GTE5</name>
    <dbReference type="NCBI Taxonomy" id="319522"/>
    <lineage>
        <taxon>Viruses</taxon>
        <taxon>Duplodnaviria</taxon>
        <taxon>Heunggongvirae</taxon>
        <taxon>Uroviricota</taxon>
        <taxon>Caudoviricetes</taxon>
        <taxon>Zierdtviridae</taxon>
        <taxon>Emilbogenvirinae</taxon>
        <taxon>Gruunavirus</taxon>
        <taxon>Gruunavirus GTE5</taxon>
    </lineage>
</organism>
<evidence type="ECO:0000313" key="2">
    <source>
        <dbReference type="Proteomes" id="UP000007318"/>
    </source>
</evidence>
<name>G8EJR6_9CAUD</name>